<evidence type="ECO:0000256" key="1">
    <source>
        <dbReference type="SAM" id="Phobius"/>
    </source>
</evidence>
<dbReference type="EMBL" id="BAAAGA010000001">
    <property type="protein sequence ID" value="GAA0610348.1"/>
    <property type="molecule type" value="Genomic_DNA"/>
</dbReference>
<feature type="transmembrane region" description="Helical" evidence="1">
    <location>
        <begin position="70"/>
        <end position="90"/>
    </location>
</feature>
<dbReference type="RefSeq" id="WP_343788847.1">
    <property type="nucleotide sequence ID" value="NZ_BAAAGA010000001.1"/>
</dbReference>
<proteinExistence type="predicted"/>
<organism evidence="2 3">
    <name type="scientific">Brevundimonas kwangchunensis</name>
    <dbReference type="NCBI Taxonomy" id="322163"/>
    <lineage>
        <taxon>Bacteria</taxon>
        <taxon>Pseudomonadati</taxon>
        <taxon>Pseudomonadota</taxon>
        <taxon>Alphaproteobacteria</taxon>
        <taxon>Caulobacterales</taxon>
        <taxon>Caulobacteraceae</taxon>
        <taxon>Brevundimonas</taxon>
    </lineage>
</organism>
<dbReference type="Proteomes" id="UP001501352">
    <property type="component" value="Unassembled WGS sequence"/>
</dbReference>
<accession>A0ABN1GFA3</accession>
<keyword evidence="1" id="KW-1133">Transmembrane helix</keyword>
<comment type="caution">
    <text evidence="2">The sequence shown here is derived from an EMBL/GenBank/DDBJ whole genome shotgun (WGS) entry which is preliminary data.</text>
</comment>
<reference evidence="2 3" key="1">
    <citation type="journal article" date="2019" name="Int. J. Syst. Evol. Microbiol.">
        <title>The Global Catalogue of Microorganisms (GCM) 10K type strain sequencing project: providing services to taxonomists for standard genome sequencing and annotation.</title>
        <authorList>
            <consortium name="The Broad Institute Genomics Platform"/>
            <consortium name="The Broad Institute Genome Sequencing Center for Infectious Disease"/>
            <person name="Wu L."/>
            <person name="Ma J."/>
        </authorList>
    </citation>
    <scope>NUCLEOTIDE SEQUENCE [LARGE SCALE GENOMIC DNA]</scope>
    <source>
        <strain evidence="2 3">JCM 12928</strain>
    </source>
</reference>
<gene>
    <name evidence="2" type="ORF">GCM10009422_01460</name>
</gene>
<protein>
    <submittedName>
        <fullName evidence="2">Uncharacterized protein</fullName>
    </submittedName>
</protein>
<evidence type="ECO:0000313" key="2">
    <source>
        <dbReference type="EMBL" id="GAA0610348.1"/>
    </source>
</evidence>
<keyword evidence="1" id="KW-0812">Transmembrane</keyword>
<feature type="transmembrane region" description="Helical" evidence="1">
    <location>
        <begin position="124"/>
        <end position="148"/>
    </location>
</feature>
<name>A0ABN1GFA3_9CAUL</name>
<keyword evidence="3" id="KW-1185">Reference proteome</keyword>
<feature type="transmembrane region" description="Helical" evidence="1">
    <location>
        <begin position="37"/>
        <end position="58"/>
    </location>
</feature>
<keyword evidence="1" id="KW-0472">Membrane</keyword>
<evidence type="ECO:0000313" key="3">
    <source>
        <dbReference type="Proteomes" id="UP001501352"/>
    </source>
</evidence>
<sequence>MTDNTADKPAKPKFSWNPFVPIIDEAHARGLAKEGGAACIGLVAFGYVAMTVIVMLGGESPFAPGGDKTSVLIAHAVVLGIAALLGWQIWTKQPVWAVGLALAWMIIETAGKLMVIIGNGPGGGAASFVLNAIGLVVGVQAVRAALWLGKQKKG</sequence>
<feature type="transmembrane region" description="Helical" evidence="1">
    <location>
        <begin position="97"/>
        <end position="118"/>
    </location>
</feature>